<evidence type="ECO:0000256" key="1">
    <source>
        <dbReference type="ARBA" id="ARBA00008761"/>
    </source>
</evidence>
<keyword evidence="5" id="KW-0862">Zinc</keyword>
<dbReference type="NCBIfam" id="TIGR01766">
    <property type="entry name" value="IS200/IS605 family accessory protein TnpB-like domain"/>
    <property type="match status" value="1"/>
</dbReference>
<evidence type="ECO:0000256" key="5">
    <source>
        <dbReference type="ARBA" id="ARBA00022833"/>
    </source>
</evidence>
<dbReference type="GO" id="GO:0046872">
    <property type="term" value="F:metal ion binding"/>
    <property type="evidence" value="ECO:0007669"/>
    <property type="project" value="UniProtKB-KW"/>
</dbReference>
<comment type="similarity">
    <text evidence="1">In the C-terminal section; belongs to the transposase 35 family.</text>
</comment>
<dbReference type="Pfam" id="PF12323">
    <property type="entry name" value="HTH_OrfB_IS605"/>
    <property type="match status" value="1"/>
</dbReference>
<keyword evidence="7" id="KW-0233">DNA recombination</keyword>
<dbReference type="GO" id="GO:0006310">
    <property type="term" value="P:DNA recombination"/>
    <property type="evidence" value="ECO:0007669"/>
    <property type="project" value="UniProtKB-KW"/>
</dbReference>
<dbReference type="GO" id="GO:0003677">
    <property type="term" value="F:DNA binding"/>
    <property type="evidence" value="ECO:0007669"/>
    <property type="project" value="UniProtKB-KW"/>
</dbReference>
<dbReference type="GO" id="GO:0032196">
    <property type="term" value="P:transposition"/>
    <property type="evidence" value="ECO:0007669"/>
    <property type="project" value="UniProtKB-KW"/>
</dbReference>
<dbReference type="AlphaFoldDB" id="A0A0F9JL31"/>
<evidence type="ECO:0000259" key="10">
    <source>
        <dbReference type="Pfam" id="PF12323"/>
    </source>
</evidence>
<dbReference type="PANTHER" id="PTHR30405:SF25">
    <property type="entry name" value="RNA-GUIDED DNA ENDONUCLEASE INSQ-RELATED"/>
    <property type="match status" value="1"/>
</dbReference>
<keyword evidence="6" id="KW-0238">DNA-binding</keyword>
<comment type="caution">
    <text evidence="11">The sequence shown here is derived from an EMBL/GenBank/DDBJ whole genome shotgun (WGS) entry which is preliminary data.</text>
</comment>
<sequence>MEYTYRFRLDPSKPAKVFLNKLVGSCRFLYNKLLEISKEEKLYNYYELKKRIVNLKKEYPFLKETNSQSLQGSCLNLKRAFDNFFNKRAKFPNFKSKNKRNSISIPQFFKIADNKLYIPKLKTAIPIILHRKSIGNIKSISITKTPSGKYYLNVLVEREMNKLSSNKNAVALDMGLMTFAKLSNGEEIKNLRFYKKAEKRVKKIQKKLSKKQKGSNNRKKAIIKVAKVHEKIKNKRNDFLHKESLKVIRDNQTRIMEDLKVKNMIRNKKLSKSIQDASWSEFNRMIKYKARWYGREYIELDAFYPSTKKCSICGYKNQKLDIHTRKWICPKCRTFHDRDYNATINQLKIGLGQSKLTPVDYAMAAEQKYIFWSTSYHKRKQEACHFNGE</sequence>
<evidence type="ECO:0000256" key="6">
    <source>
        <dbReference type="ARBA" id="ARBA00023125"/>
    </source>
</evidence>
<gene>
    <name evidence="11" type="ORF">LCGC14_1439510</name>
</gene>
<evidence type="ECO:0000259" key="8">
    <source>
        <dbReference type="Pfam" id="PF01385"/>
    </source>
</evidence>
<organism evidence="11">
    <name type="scientific">marine sediment metagenome</name>
    <dbReference type="NCBI Taxonomy" id="412755"/>
    <lineage>
        <taxon>unclassified sequences</taxon>
        <taxon>metagenomes</taxon>
        <taxon>ecological metagenomes</taxon>
    </lineage>
</organism>
<dbReference type="InterPro" id="IPR021027">
    <property type="entry name" value="Transposase_put_HTH"/>
</dbReference>
<name>A0A0F9JL31_9ZZZZ</name>
<evidence type="ECO:0000256" key="2">
    <source>
        <dbReference type="ARBA" id="ARBA00011044"/>
    </source>
</evidence>
<evidence type="ECO:0000313" key="11">
    <source>
        <dbReference type="EMBL" id="KKM70559.1"/>
    </source>
</evidence>
<keyword evidence="3" id="KW-0815">Transposition</keyword>
<reference evidence="11" key="1">
    <citation type="journal article" date="2015" name="Nature">
        <title>Complex archaea that bridge the gap between prokaryotes and eukaryotes.</title>
        <authorList>
            <person name="Spang A."/>
            <person name="Saw J.H."/>
            <person name="Jorgensen S.L."/>
            <person name="Zaremba-Niedzwiedzka K."/>
            <person name="Martijn J."/>
            <person name="Lind A.E."/>
            <person name="van Eijk R."/>
            <person name="Schleper C."/>
            <person name="Guy L."/>
            <person name="Ettema T.J."/>
        </authorList>
    </citation>
    <scope>NUCLEOTIDE SEQUENCE</scope>
</reference>
<dbReference type="InterPro" id="IPR051399">
    <property type="entry name" value="RNA-guided_DNA_endo/Transpos"/>
</dbReference>
<dbReference type="NCBIfam" id="NF040570">
    <property type="entry name" value="guided_TnpB"/>
    <property type="match status" value="1"/>
</dbReference>
<dbReference type="InterPro" id="IPR001959">
    <property type="entry name" value="Transposase"/>
</dbReference>
<dbReference type="EMBL" id="LAZR01009795">
    <property type="protein sequence ID" value="KKM70559.1"/>
    <property type="molecule type" value="Genomic_DNA"/>
</dbReference>
<keyword evidence="4" id="KW-0479">Metal-binding</keyword>
<dbReference type="Pfam" id="PF07282">
    <property type="entry name" value="Cas12f1-like_TNB"/>
    <property type="match status" value="1"/>
</dbReference>
<dbReference type="InterPro" id="IPR010095">
    <property type="entry name" value="Cas12f1-like_TNB"/>
</dbReference>
<comment type="similarity">
    <text evidence="2">In the N-terminal section; belongs to the transposase 2 family.</text>
</comment>
<feature type="domain" description="Cas12f1-like TNB" evidence="9">
    <location>
        <begin position="279"/>
        <end position="345"/>
    </location>
</feature>
<dbReference type="Pfam" id="PF01385">
    <property type="entry name" value="OrfB_IS605"/>
    <property type="match status" value="1"/>
</dbReference>
<feature type="domain" description="Probable transposase IS891/IS1136/IS1341" evidence="8">
    <location>
        <begin position="156"/>
        <end position="267"/>
    </location>
</feature>
<feature type="domain" description="Transposase putative helix-turn-helix" evidence="10">
    <location>
        <begin position="2"/>
        <end position="39"/>
    </location>
</feature>
<protein>
    <recommendedName>
        <fullName evidence="12">Transposase IS891/IS1136/IS1341 domain-containing protein</fullName>
    </recommendedName>
</protein>
<evidence type="ECO:0000256" key="7">
    <source>
        <dbReference type="ARBA" id="ARBA00023172"/>
    </source>
</evidence>
<evidence type="ECO:0008006" key="12">
    <source>
        <dbReference type="Google" id="ProtNLM"/>
    </source>
</evidence>
<proteinExistence type="inferred from homology"/>
<dbReference type="PANTHER" id="PTHR30405">
    <property type="entry name" value="TRANSPOSASE"/>
    <property type="match status" value="1"/>
</dbReference>
<evidence type="ECO:0000256" key="3">
    <source>
        <dbReference type="ARBA" id="ARBA00022578"/>
    </source>
</evidence>
<accession>A0A0F9JL31</accession>
<evidence type="ECO:0000259" key="9">
    <source>
        <dbReference type="Pfam" id="PF07282"/>
    </source>
</evidence>
<evidence type="ECO:0000256" key="4">
    <source>
        <dbReference type="ARBA" id="ARBA00022723"/>
    </source>
</evidence>